<dbReference type="SUPFAM" id="SSF48264">
    <property type="entry name" value="Cytochrome P450"/>
    <property type="match status" value="1"/>
</dbReference>
<evidence type="ECO:0000256" key="3">
    <source>
        <dbReference type="ARBA" id="ARBA00005179"/>
    </source>
</evidence>
<dbReference type="InterPro" id="IPR036396">
    <property type="entry name" value="Cyt_P450_sf"/>
</dbReference>
<comment type="caution">
    <text evidence="15">The sequence shown here is derived from an EMBL/GenBank/DDBJ whole genome shotgun (WGS) entry which is preliminary data.</text>
</comment>
<dbReference type="InterPro" id="IPR050364">
    <property type="entry name" value="Cytochrome_P450_fung"/>
</dbReference>
<evidence type="ECO:0000256" key="5">
    <source>
        <dbReference type="ARBA" id="ARBA00022617"/>
    </source>
</evidence>
<keyword evidence="13" id="KW-0325">Glycoprotein</keyword>
<dbReference type="GO" id="GO:0005506">
    <property type="term" value="F:iron ion binding"/>
    <property type="evidence" value="ECO:0007669"/>
    <property type="project" value="InterPro"/>
</dbReference>
<reference evidence="15" key="1">
    <citation type="submission" date="2022-08" db="EMBL/GenBank/DDBJ databases">
        <title>A Global Phylogenomic Analysis of the Shiitake Genus Lentinula.</title>
        <authorList>
            <consortium name="DOE Joint Genome Institute"/>
            <person name="Sierra-Patev S."/>
            <person name="Min B."/>
            <person name="Naranjo-Ortiz M."/>
            <person name="Looney B."/>
            <person name="Konkel Z."/>
            <person name="Slot J.C."/>
            <person name="Sakamoto Y."/>
            <person name="Steenwyk J.L."/>
            <person name="Rokas A."/>
            <person name="Carro J."/>
            <person name="Camarero S."/>
            <person name="Ferreira P."/>
            <person name="Molpeceres G."/>
            <person name="Ruiz-Duenas F.J."/>
            <person name="Serrano A."/>
            <person name="Henrissat B."/>
            <person name="Drula E."/>
            <person name="Hughes K.W."/>
            <person name="Mata J.L."/>
            <person name="Ishikawa N.K."/>
            <person name="Vargas-Isla R."/>
            <person name="Ushijima S."/>
            <person name="Smith C.A."/>
            <person name="Ahrendt S."/>
            <person name="Andreopoulos W."/>
            <person name="He G."/>
            <person name="Labutti K."/>
            <person name="Lipzen A."/>
            <person name="Ng V."/>
            <person name="Riley R."/>
            <person name="Sandor L."/>
            <person name="Barry K."/>
            <person name="Martinez A.T."/>
            <person name="Xiao Y."/>
            <person name="Gibbons J.G."/>
            <person name="Terashima K."/>
            <person name="Grigoriev I.V."/>
            <person name="Hibbett D.S."/>
        </authorList>
    </citation>
    <scope>NUCLEOTIDE SEQUENCE</scope>
    <source>
        <strain evidence="15">JLM2183</strain>
    </source>
</reference>
<comment type="cofactor">
    <cofactor evidence="1 14">
        <name>heme</name>
        <dbReference type="ChEBI" id="CHEBI:30413"/>
    </cofactor>
</comment>
<proteinExistence type="inferred from homology"/>
<evidence type="ECO:0000256" key="6">
    <source>
        <dbReference type="ARBA" id="ARBA00022692"/>
    </source>
</evidence>
<protein>
    <submittedName>
        <fullName evidence="15">Cytochrome P450</fullName>
    </submittedName>
</protein>
<dbReference type="PRINTS" id="PR00385">
    <property type="entry name" value="P450"/>
</dbReference>
<evidence type="ECO:0000256" key="11">
    <source>
        <dbReference type="ARBA" id="ARBA00023033"/>
    </source>
</evidence>
<comment type="subcellular location">
    <subcellularLocation>
        <location evidence="2">Membrane</location>
        <topology evidence="2">Single-pass membrane protein</topology>
    </subcellularLocation>
</comment>
<evidence type="ECO:0000256" key="7">
    <source>
        <dbReference type="ARBA" id="ARBA00022723"/>
    </source>
</evidence>
<organism evidence="15 16">
    <name type="scientific">Lentinula aciculospora</name>
    <dbReference type="NCBI Taxonomy" id="153920"/>
    <lineage>
        <taxon>Eukaryota</taxon>
        <taxon>Fungi</taxon>
        <taxon>Dikarya</taxon>
        <taxon>Basidiomycota</taxon>
        <taxon>Agaricomycotina</taxon>
        <taxon>Agaricomycetes</taxon>
        <taxon>Agaricomycetidae</taxon>
        <taxon>Agaricales</taxon>
        <taxon>Marasmiineae</taxon>
        <taxon>Omphalotaceae</taxon>
        <taxon>Lentinula</taxon>
    </lineage>
</organism>
<evidence type="ECO:0000256" key="13">
    <source>
        <dbReference type="ARBA" id="ARBA00023180"/>
    </source>
</evidence>
<keyword evidence="10 14" id="KW-0408">Iron</keyword>
<keyword evidence="7 14" id="KW-0479">Metal-binding</keyword>
<feature type="binding site" description="axial binding residue" evidence="14">
    <location>
        <position position="465"/>
    </location>
    <ligand>
        <name>heme</name>
        <dbReference type="ChEBI" id="CHEBI:30413"/>
    </ligand>
    <ligandPart>
        <name>Fe</name>
        <dbReference type="ChEBI" id="CHEBI:18248"/>
    </ligandPart>
</feature>
<dbReference type="Proteomes" id="UP001150266">
    <property type="component" value="Unassembled WGS sequence"/>
</dbReference>
<dbReference type="OrthoDB" id="2789670at2759"/>
<dbReference type="GO" id="GO:0004497">
    <property type="term" value="F:monooxygenase activity"/>
    <property type="evidence" value="ECO:0007669"/>
    <property type="project" value="UniProtKB-KW"/>
</dbReference>
<comment type="similarity">
    <text evidence="4">Belongs to the cytochrome P450 family.</text>
</comment>
<dbReference type="AlphaFoldDB" id="A0A9W9AIY6"/>
<dbReference type="GO" id="GO:0016705">
    <property type="term" value="F:oxidoreductase activity, acting on paired donors, with incorporation or reduction of molecular oxygen"/>
    <property type="evidence" value="ECO:0007669"/>
    <property type="project" value="InterPro"/>
</dbReference>
<gene>
    <name evidence="15" type="ORF">J3R30DRAFT_3655922</name>
</gene>
<dbReference type="PANTHER" id="PTHR46300:SF2">
    <property type="entry name" value="CYTOCHROME P450 MONOOXYGENASE ALNH-RELATED"/>
    <property type="match status" value="1"/>
</dbReference>
<evidence type="ECO:0000256" key="12">
    <source>
        <dbReference type="ARBA" id="ARBA00023136"/>
    </source>
</evidence>
<dbReference type="InterPro" id="IPR002401">
    <property type="entry name" value="Cyt_P450_E_grp-I"/>
</dbReference>
<keyword evidence="12" id="KW-0472">Membrane</keyword>
<dbReference type="Pfam" id="PF00067">
    <property type="entry name" value="p450"/>
    <property type="match status" value="1"/>
</dbReference>
<keyword evidence="9" id="KW-0560">Oxidoreductase</keyword>
<evidence type="ECO:0000256" key="14">
    <source>
        <dbReference type="PIRSR" id="PIRSR602401-1"/>
    </source>
</evidence>
<evidence type="ECO:0000313" key="15">
    <source>
        <dbReference type="EMBL" id="KAJ4483697.1"/>
    </source>
</evidence>
<dbReference type="Gene3D" id="1.10.630.10">
    <property type="entry name" value="Cytochrome P450"/>
    <property type="match status" value="1"/>
</dbReference>
<comment type="pathway">
    <text evidence="3">Secondary metabolite biosynthesis.</text>
</comment>
<keyword evidence="6" id="KW-0812">Transmembrane</keyword>
<keyword evidence="11" id="KW-0503">Monooxygenase</keyword>
<name>A0A9W9AIY6_9AGAR</name>
<evidence type="ECO:0000256" key="10">
    <source>
        <dbReference type="ARBA" id="ARBA00023004"/>
    </source>
</evidence>
<evidence type="ECO:0000256" key="9">
    <source>
        <dbReference type="ARBA" id="ARBA00023002"/>
    </source>
</evidence>
<evidence type="ECO:0000256" key="2">
    <source>
        <dbReference type="ARBA" id="ARBA00004167"/>
    </source>
</evidence>
<evidence type="ECO:0000256" key="8">
    <source>
        <dbReference type="ARBA" id="ARBA00022989"/>
    </source>
</evidence>
<dbReference type="EMBL" id="JAOTPV010000004">
    <property type="protein sequence ID" value="KAJ4483697.1"/>
    <property type="molecule type" value="Genomic_DNA"/>
</dbReference>
<dbReference type="CDD" id="cd11065">
    <property type="entry name" value="CYP64-like"/>
    <property type="match status" value="1"/>
</dbReference>
<evidence type="ECO:0000313" key="16">
    <source>
        <dbReference type="Proteomes" id="UP001150266"/>
    </source>
</evidence>
<dbReference type="PANTHER" id="PTHR46300">
    <property type="entry name" value="P450, PUTATIVE (EUROFUNG)-RELATED-RELATED"/>
    <property type="match status" value="1"/>
</dbReference>
<evidence type="ECO:0000256" key="1">
    <source>
        <dbReference type="ARBA" id="ARBA00001971"/>
    </source>
</evidence>
<keyword evidence="5 14" id="KW-0349">Heme</keyword>
<sequence>MMGVIHSTIYSAQDALSTVAEKYLHLLPRVPYPKWTLLAVLTSVIYISRQVSAYRNFTRFLPPGPRGLPIVGNLFQLNLDAWHTFAEWKEQYGPLVHISVAGQSILIMNTHKVTADLLDRRGPIYSDRPRFIVASEILTGGLLLVFAQYNDIWRRMRRAGHEGLNKTVSADFYPFQQREAVYLVDGMLKDPKLWNQEIGRATASMVFSAVYDKPPIISAQDPQITRANEFIARLSDAAFPGAYYVEFFTWMKYLPSSIAKWKCDAEEWFRKDSEVFEGLFLEVQDRVKNGEVRPSFAANLIRDSDKYGLSDRESAWLAASLYTAGSETTAGVLNWFMLAMVLYSDVQKKIQEELDAVVGRDRAPSFVDREHLPYLQATVRETLRWNPVGLPHQLTQDDWYDGYFIPKGTICVPNVWSMNRDVEVYGLDASKFNPRRFLDEEGQLKPALADTKDGHMSYGFGRRLCIGRHVANNSLFIDIACILWAANIGPVHDSQGKPMTPIASDIINDGIVVRPSPFDCSITPRFPEVKIVLAQSKESVGSY</sequence>
<accession>A0A9W9AIY6</accession>
<dbReference type="GO" id="GO:0020037">
    <property type="term" value="F:heme binding"/>
    <property type="evidence" value="ECO:0007669"/>
    <property type="project" value="InterPro"/>
</dbReference>
<keyword evidence="8" id="KW-1133">Transmembrane helix</keyword>
<dbReference type="PRINTS" id="PR00463">
    <property type="entry name" value="EP450I"/>
</dbReference>
<keyword evidence="16" id="KW-1185">Reference proteome</keyword>
<dbReference type="GO" id="GO:0016020">
    <property type="term" value="C:membrane"/>
    <property type="evidence" value="ECO:0007669"/>
    <property type="project" value="UniProtKB-SubCell"/>
</dbReference>
<dbReference type="InterPro" id="IPR001128">
    <property type="entry name" value="Cyt_P450"/>
</dbReference>
<evidence type="ECO:0000256" key="4">
    <source>
        <dbReference type="ARBA" id="ARBA00010617"/>
    </source>
</evidence>